<sequence>MGRVTLADPPPLRNLTTLILTHTRINAWSLRNLLDAIGPGLSKVRIYRDGELLLSVNDNDDVVELDDAVAALQPWRATLNELSFSIDGIVLPPSPSHFHGMHLLRNFKVLKVLRVHAASFDFFGDVGDQAAALDSTIPDSVSELRLFGLSNLAPALRGLLEAHRAGGFECLSKIEIDDQKLEQYEPEWEAARDLRDVRDGFRSVGVNFIVHSESAQSAVDG</sequence>
<dbReference type="AlphaFoldDB" id="A0A3S4D5U7"/>
<organism evidence="1 2">
    <name type="scientific">Thermothielavioides terrestris</name>
    <dbReference type="NCBI Taxonomy" id="2587410"/>
    <lineage>
        <taxon>Eukaryota</taxon>
        <taxon>Fungi</taxon>
        <taxon>Dikarya</taxon>
        <taxon>Ascomycota</taxon>
        <taxon>Pezizomycotina</taxon>
        <taxon>Sordariomycetes</taxon>
        <taxon>Sordariomycetidae</taxon>
        <taxon>Sordariales</taxon>
        <taxon>Chaetomiaceae</taxon>
        <taxon>Thermothielavioides</taxon>
    </lineage>
</organism>
<evidence type="ECO:0000313" key="2">
    <source>
        <dbReference type="Proteomes" id="UP000289323"/>
    </source>
</evidence>
<dbReference type="EMBL" id="OUUZ01000010">
    <property type="protein sequence ID" value="SPQ23460.1"/>
    <property type="molecule type" value="Genomic_DNA"/>
</dbReference>
<accession>A0A3S4D5U7</accession>
<reference evidence="1 2" key="1">
    <citation type="submission" date="2018-04" db="EMBL/GenBank/DDBJ databases">
        <authorList>
            <person name="Huttner S."/>
            <person name="Dainat J."/>
        </authorList>
    </citation>
    <scope>NUCLEOTIDE SEQUENCE [LARGE SCALE GENOMIC DNA]</scope>
</reference>
<name>A0A3S4D5U7_9PEZI</name>
<protein>
    <submittedName>
        <fullName evidence="1">Db284e3a-9260-4a03-9b1c-2e10b4d505f6</fullName>
    </submittedName>
</protein>
<evidence type="ECO:0000313" key="1">
    <source>
        <dbReference type="EMBL" id="SPQ23460.1"/>
    </source>
</evidence>
<dbReference type="Proteomes" id="UP000289323">
    <property type="component" value="Unassembled WGS sequence"/>
</dbReference>
<gene>
    <name evidence="1" type="ORF">TT172_LOCUS5879</name>
</gene>
<proteinExistence type="predicted"/>